<dbReference type="InterPro" id="IPR003609">
    <property type="entry name" value="Pan_app"/>
</dbReference>
<feature type="domain" description="ZP" evidence="4">
    <location>
        <begin position="215"/>
        <end position="533"/>
    </location>
</feature>
<accession>A0AA36C8Z4</accession>
<dbReference type="PROSITE" id="PS50948">
    <property type="entry name" value="PAN"/>
    <property type="match status" value="1"/>
</dbReference>
<dbReference type="Pfam" id="PF00024">
    <property type="entry name" value="PAN_1"/>
    <property type="match status" value="1"/>
</dbReference>
<dbReference type="SUPFAM" id="SSF57414">
    <property type="entry name" value="Hairpin loop containing domain-like"/>
    <property type="match status" value="1"/>
</dbReference>
<dbReference type="SMART" id="SM00473">
    <property type="entry name" value="PAN_AP"/>
    <property type="match status" value="2"/>
</dbReference>
<proteinExistence type="predicted"/>
<dbReference type="InterPro" id="IPR001507">
    <property type="entry name" value="ZP_dom"/>
</dbReference>
<protein>
    <submittedName>
        <fullName evidence="5">Uncharacterized protein</fullName>
    </submittedName>
</protein>
<dbReference type="Gene3D" id="3.50.4.10">
    <property type="entry name" value="Hepatocyte Growth Factor"/>
    <property type="match status" value="1"/>
</dbReference>
<dbReference type="InterPro" id="IPR052774">
    <property type="entry name" value="Celegans_DevNeuronal_Protein"/>
</dbReference>
<sequence>MRVLVALLALIGLAHASSCKNSLYVRWPGVRLNFRAVASGKLSLKACQSACSLGEDPVMAGKSLECAALNHQTSVDNFNHHCDVFQPHQLQNVDGFVEADDRYSFYWRYCVDSHKQCGNDHAFTFMSDRYMEVTEVIEVRHTSSLEDCLAECLNEEKFPCRSLSFNRTDGGCHMSANNQLTKPKAIRLNNNPNYRIDYYENNCYNLTDSYKFEYKCQDDGVLVTIDSKFPYTGALYGLYDFFTCRIEPKEQTRFEYFFPSPTKSKRCSDSIRYKGNDMVLDVVLSTDGVEPPVPDRSLNIDAGSIAQSLPGSSPIHQRYHGRSYHYFDKYTATYDYNHDCDEYNHDHDSQTNQSSIYCHDDHCDKYDNDHYEKARAPAKPFEPHPAPTTTTTTTAGPPGIDQHGAKPRQPVTFDIFHNGRPVEAVVVGNRIILDFTPHFPIPPRYMSVRGCQVEPIDPRYDWEKEPLPIIRDGCPSDLVGLACPPASTDHGMMVSIEAFRYQTTAHVQYTCLVRVCPFAECPQTECPHVEGCDVGPFAKGRAKRGLTLDDIRRALEADPNLQRQIGLSSMLGRTPAINTEQQLLALAGDHVVKRRLVVVNSEDQLRYYVRTGQMP</sequence>
<feature type="compositionally biased region" description="Low complexity" evidence="1">
    <location>
        <begin position="387"/>
        <end position="399"/>
    </location>
</feature>
<evidence type="ECO:0000256" key="1">
    <source>
        <dbReference type="SAM" id="MobiDB-lite"/>
    </source>
</evidence>
<evidence type="ECO:0000313" key="5">
    <source>
        <dbReference type="EMBL" id="CAJ0564580.1"/>
    </source>
</evidence>
<feature type="signal peptide" evidence="2">
    <location>
        <begin position="1"/>
        <end position="16"/>
    </location>
</feature>
<feature type="non-terminal residue" evidence="5">
    <location>
        <position position="1"/>
    </location>
</feature>
<keyword evidence="6" id="KW-1185">Reference proteome</keyword>
<dbReference type="EMBL" id="CATQJA010000896">
    <property type="protein sequence ID" value="CAJ0564580.1"/>
    <property type="molecule type" value="Genomic_DNA"/>
</dbReference>
<name>A0AA36C8Z4_9BILA</name>
<evidence type="ECO:0000313" key="6">
    <source>
        <dbReference type="Proteomes" id="UP001177023"/>
    </source>
</evidence>
<feature type="chain" id="PRO_5041341077" evidence="2">
    <location>
        <begin position="17"/>
        <end position="615"/>
    </location>
</feature>
<comment type="caution">
    <text evidence="5">The sequence shown here is derived from an EMBL/GenBank/DDBJ whole genome shotgun (WGS) entry which is preliminary data.</text>
</comment>
<dbReference type="CDD" id="cd01099">
    <property type="entry name" value="PAN_AP_HGF"/>
    <property type="match status" value="1"/>
</dbReference>
<dbReference type="SMART" id="SM00241">
    <property type="entry name" value="ZP"/>
    <property type="match status" value="1"/>
</dbReference>
<dbReference type="GO" id="GO:0009653">
    <property type="term" value="P:anatomical structure morphogenesis"/>
    <property type="evidence" value="ECO:0007669"/>
    <property type="project" value="TreeGrafter"/>
</dbReference>
<dbReference type="AlphaFoldDB" id="A0AA36C8Z4"/>
<organism evidence="5 6">
    <name type="scientific">Mesorhabditis spiculigera</name>
    <dbReference type="NCBI Taxonomy" id="96644"/>
    <lineage>
        <taxon>Eukaryota</taxon>
        <taxon>Metazoa</taxon>
        <taxon>Ecdysozoa</taxon>
        <taxon>Nematoda</taxon>
        <taxon>Chromadorea</taxon>
        <taxon>Rhabditida</taxon>
        <taxon>Rhabditina</taxon>
        <taxon>Rhabditomorpha</taxon>
        <taxon>Rhabditoidea</taxon>
        <taxon>Rhabditidae</taxon>
        <taxon>Mesorhabditinae</taxon>
        <taxon>Mesorhabditis</taxon>
    </lineage>
</organism>
<keyword evidence="2" id="KW-0732">Signal</keyword>
<dbReference type="PANTHER" id="PTHR47327:SF6">
    <property type="entry name" value="PROTEIN LET-653"/>
    <property type="match status" value="1"/>
</dbReference>
<gene>
    <name evidence="5" type="ORF">MSPICULIGERA_LOCUS3254</name>
</gene>
<evidence type="ECO:0000259" key="4">
    <source>
        <dbReference type="PROSITE" id="PS51034"/>
    </source>
</evidence>
<feature type="region of interest" description="Disordered" evidence="1">
    <location>
        <begin position="376"/>
        <end position="399"/>
    </location>
</feature>
<dbReference type="PROSITE" id="PS51034">
    <property type="entry name" value="ZP_2"/>
    <property type="match status" value="1"/>
</dbReference>
<evidence type="ECO:0000256" key="2">
    <source>
        <dbReference type="SAM" id="SignalP"/>
    </source>
</evidence>
<reference evidence="5" key="1">
    <citation type="submission" date="2023-06" db="EMBL/GenBank/DDBJ databases">
        <authorList>
            <person name="Delattre M."/>
        </authorList>
    </citation>
    <scope>NUCLEOTIDE SEQUENCE</scope>
    <source>
        <strain evidence="5">AF72</strain>
    </source>
</reference>
<dbReference type="PANTHER" id="PTHR47327">
    <property type="entry name" value="FI18240P1-RELATED"/>
    <property type="match status" value="1"/>
</dbReference>
<evidence type="ECO:0000259" key="3">
    <source>
        <dbReference type="PROSITE" id="PS50948"/>
    </source>
</evidence>
<dbReference type="Proteomes" id="UP001177023">
    <property type="component" value="Unassembled WGS sequence"/>
</dbReference>
<feature type="domain" description="Apple" evidence="3">
    <location>
        <begin position="117"/>
        <end position="203"/>
    </location>
</feature>